<dbReference type="OrthoDB" id="2879353at2759"/>
<accession>A0A0C3CL63</accession>
<dbReference type="HOGENOM" id="CLU_155349_2_0_1"/>
<gene>
    <name evidence="1" type="ORF">M413DRAFT_21661</name>
</gene>
<proteinExistence type="predicted"/>
<reference evidence="2" key="2">
    <citation type="submission" date="2015-01" db="EMBL/GenBank/DDBJ databases">
        <title>Evolutionary Origins and Diversification of the Mycorrhizal Mutualists.</title>
        <authorList>
            <consortium name="DOE Joint Genome Institute"/>
            <consortium name="Mycorrhizal Genomics Consortium"/>
            <person name="Kohler A."/>
            <person name="Kuo A."/>
            <person name="Nagy L.G."/>
            <person name="Floudas D."/>
            <person name="Copeland A."/>
            <person name="Barry K.W."/>
            <person name="Cichocki N."/>
            <person name="Veneault-Fourrey C."/>
            <person name="LaButti K."/>
            <person name="Lindquist E.A."/>
            <person name="Lipzen A."/>
            <person name="Lundell T."/>
            <person name="Morin E."/>
            <person name="Murat C."/>
            <person name="Riley R."/>
            <person name="Ohm R."/>
            <person name="Sun H."/>
            <person name="Tunlid A."/>
            <person name="Henrissat B."/>
            <person name="Grigoriev I.V."/>
            <person name="Hibbett D.S."/>
            <person name="Martin F."/>
        </authorList>
    </citation>
    <scope>NUCLEOTIDE SEQUENCE [LARGE SCALE GENOMIC DNA]</scope>
    <source>
        <strain evidence="2">h7</strain>
    </source>
</reference>
<keyword evidence="2" id="KW-1185">Reference proteome</keyword>
<evidence type="ECO:0000313" key="1">
    <source>
        <dbReference type="EMBL" id="KIM49435.1"/>
    </source>
</evidence>
<reference evidence="1 2" key="1">
    <citation type="submission" date="2014-04" db="EMBL/GenBank/DDBJ databases">
        <authorList>
            <consortium name="DOE Joint Genome Institute"/>
            <person name="Kuo A."/>
            <person name="Gay G."/>
            <person name="Dore J."/>
            <person name="Kohler A."/>
            <person name="Nagy L.G."/>
            <person name="Floudas D."/>
            <person name="Copeland A."/>
            <person name="Barry K.W."/>
            <person name="Cichocki N."/>
            <person name="Veneault-Fourrey C."/>
            <person name="LaButti K."/>
            <person name="Lindquist E.A."/>
            <person name="Lipzen A."/>
            <person name="Lundell T."/>
            <person name="Morin E."/>
            <person name="Murat C."/>
            <person name="Sun H."/>
            <person name="Tunlid A."/>
            <person name="Henrissat B."/>
            <person name="Grigoriev I.V."/>
            <person name="Hibbett D.S."/>
            <person name="Martin F."/>
            <person name="Nordberg H.P."/>
            <person name="Cantor M.N."/>
            <person name="Hua S.X."/>
        </authorList>
    </citation>
    <scope>NUCLEOTIDE SEQUENCE [LARGE SCALE GENOMIC DNA]</scope>
    <source>
        <strain evidence="2">h7</strain>
    </source>
</reference>
<dbReference type="Proteomes" id="UP000053424">
    <property type="component" value="Unassembled WGS sequence"/>
</dbReference>
<dbReference type="EMBL" id="KN831768">
    <property type="protein sequence ID" value="KIM49435.1"/>
    <property type="molecule type" value="Genomic_DNA"/>
</dbReference>
<organism evidence="1 2">
    <name type="scientific">Hebeloma cylindrosporum</name>
    <dbReference type="NCBI Taxonomy" id="76867"/>
    <lineage>
        <taxon>Eukaryota</taxon>
        <taxon>Fungi</taxon>
        <taxon>Dikarya</taxon>
        <taxon>Basidiomycota</taxon>
        <taxon>Agaricomycotina</taxon>
        <taxon>Agaricomycetes</taxon>
        <taxon>Agaricomycetidae</taxon>
        <taxon>Agaricales</taxon>
        <taxon>Agaricineae</taxon>
        <taxon>Hymenogastraceae</taxon>
        <taxon>Hebeloma</taxon>
    </lineage>
</organism>
<dbReference type="AlphaFoldDB" id="A0A0C3CL63"/>
<name>A0A0C3CL63_HEBCY</name>
<evidence type="ECO:0000313" key="2">
    <source>
        <dbReference type="Proteomes" id="UP000053424"/>
    </source>
</evidence>
<sequence>MSNTAKGFINSVPGASGRFSASFSINKVLYNASGSFATSVPEFACSNAKLSYDDIGDLTSTRSFSGRVGDTDIALTFDVGPIITGRLNMPINPPSTVSGSAAWTQN</sequence>
<protein>
    <submittedName>
        <fullName evidence="1">Uncharacterized protein</fullName>
    </submittedName>
</protein>